<name>A0A286P3N5_9GAMM</name>
<dbReference type="InterPro" id="IPR025711">
    <property type="entry name" value="PepSY"/>
</dbReference>
<feature type="chain" id="PRO_5012673835" description="PepSY domain-containing protein" evidence="1">
    <location>
        <begin position="24"/>
        <end position="98"/>
    </location>
</feature>
<evidence type="ECO:0000259" key="2">
    <source>
        <dbReference type="Pfam" id="PF03413"/>
    </source>
</evidence>
<evidence type="ECO:0000313" key="3">
    <source>
        <dbReference type="EMBL" id="BBA32257.1"/>
    </source>
</evidence>
<dbReference type="OrthoDB" id="5772157at2"/>
<gene>
    <name evidence="3" type="ORF">sS8_0289</name>
</gene>
<dbReference type="KEGG" id="mmai:sS8_0289"/>
<keyword evidence="4" id="KW-1185">Reference proteome</keyword>
<feature type="domain" description="PepSY" evidence="2">
    <location>
        <begin position="47"/>
        <end position="89"/>
    </location>
</feature>
<feature type="signal peptide" evidence="1">
    <location>
        <begin position="1"/>
        <end position="23"/>
    </location>
</feature>
<evidence type="ECO:0000313" key="4">
    <source>
        <dbReference type="Proteomes" id="UP000266313"/>
    </source>
</evidence>
<dbReference type="Pfam" id="PF03413">
    <property type="entry name" value="PepSY"/>
    <property type="match status" value="1"/>
</dbReference>
<evidence type="ECO:0000256" key="1">
    <source>
        <dbReference type="SAM" id="SignalP"/>
    </source>
</evidence>
<protein>
    <recommendedName>
        <fullName evidence="2">PepSY domain-containing protein</fullName>
    </recommendedName>
</protein>
<organism evidence="3 4">
    <name type="scientific">Methylocaldum marinum</name>
    <dbReference type="NCBI Taxonomy" id="1432792"/>
    <lineage>
        <taxon>Bacteria</taxon>
        <taxon>Pseudomonadati</taxon>
        <taxon>Pseudomonadota</taxon>
        <taxon>Gammaproteobacteria</taxon>
        <taxon>Methylococcales</taxon>
        <taxon>Methylococcaceae</taxon>
        <taxon>Methylocaldum</taxon>
    </lineage>
</organism>
<reference evidence="3 4" key="1">
    <citation type="submission" date="2016-12" db="EMBL/GenBank/DDBJ databases">
        <title>Genome sequencing of Methylocaldum marinum.</title>
        <authorList>
            <person name="Takeuchi M."/>
            <person name="Kamagata Y."/>
            <person name="Hiraoka S."/>
            <person name="Oshima K."/>
            <person name="Hattori M."/>
            <person name="Iwasaki W."/>
        </authorList>
    </citation>
    <scope>NUCLEOTIDE SEQUENCE [LARGE SCALE GENOMIC DNA]</scope>
    <source>
        <strain evidence="3 4">S8</strain>
    </source>
</reference>
<sequence>MINKRFSFVILGCLLLAASAAHSQPPFGRDAPAMPFIARQPQVRPGISLDQAIQRIRRETGGRILSADTIRNGGGVTYRIKVLLPDGRVKVFHVDGRG</sequence>
<proteinExistence type="predicted"/>
<dbReference type="EMBL" id="AP017928">
    <property type="protein sequence ID" value="BBA32257.1"/>
    <property type="molecule type" value="Genomic_DNA"/>
</dbReference>
<keyword evidence="1" id="KW-0732">Signal</keyword>
<dbReference type="AlphaFoldDB" id="A0A286P3N5"/>
<dbReference type="Proteomes" id="UP000266313">
    <property type="component" value="Chromosome"/>
</dbReference>
<dbReference type="RefSeq" id="WP_119628082.1">
    <property type="nucleotide sequence ID" value="NZ_AP017928.1"/>
</dbReference>
<accession>A0A286P3N5</accession>